<evidence type="ECO:0000313" key="2">
    <source>
        <dbReference type="Proteomes" id="UP000321393"/>
    </source>
</evidence>
<name>A0A5A7SU99_CUCMM</name>
<accession>A0A5A7SU99</accession>
<dbReference type="PANTHER" id="PTHR32108:SF9">
    <property type="entry name" value="REVERSE TRANSCRIPTASE RNASE H-LIKE DOMAIN-CONTAINING PROTEIN"/>
    <property type="match status" value="1"/>
</dbReference>
<reference evidence="1 2" key="1">
    <citation type="submission" date="2019-08" db="EMBL/GenBank/DDBJ databases">
        <title>Draft genome sequences of two oriental melons (Cucumis melo L. var makuwa).</title>
        <authorList>
            <person name="Kwon S.-Y."/>
        </authorList>
    </citation>
    <scope>NUCLEOTIDE SEQUENCE [LARGE SCALE GENOMIC DNA]</scope>
    <source>
        <strain evidence="2">cv. SW 3</strain>
        <tissue evidence="1">Leaf</tissue>
    </source>
</reference>
<organism evidence="1 2">
    <name type="scientific">Cucumis melo var. makuwa</name>
    <name type="common">Oriental melon</name>
    <dbReference type="NCBI Taxonomy" id="1194695"/>
    <lineage>
        <taxon>Eukaryota</taxon>
        <taxon>Viridiplantae</taxon>
        <taxon>Streptophyta</taxon>
        <taxon>Embryophyta</taxon>
        <taxon>Tracheophyta</taxon>
        <taxon>Spermatophyta</taxon>
        <taxon>Magnoliopsida</taxon>
        <taxon>eudicotyledons</taxon>
        <taxon>Gunneridae</taxon>
        <taxon>Pentapetalae</taxon>
        <taxon>rosids</taxon>
        <taxon>fabids</taxon>
        <taxon>Cucurbitales</taxon>
        <taxon>Cucurbitaceae</taxon>
        <taxon>Benincaseae</taxon>
        <taxon>Cucumis</taxon>
    </lineage>
</organism>
<sequence length="292" mass="33660">MKDSKICALMDEVSEKEDSFLPRSLTVFYQESRNESTFYNRKNLNIQVSGPFKFKDLKVVPWWYYYQVIIGPSVDNITGISGITRSGRCYKPNNLTNPSDCLILEQGRRSEKRNMKKHCKEQDVEMPIIAKDIEYKKFVTDQEANEFLKIVEQSEYKIIEQMHHTPARISLLSFFLNSEPHRKVLLDILNKAHVGHDRHFNGIIGNIKSSNSIVFTDDEIPHKGLGHTKALHIQVKCKDYVIARVLVDNRLALNIMPKSTLLKISVDMSHIKSSTMVVKDFDGSRREVMGDI</sequence>
<dbReference type="AlphaFoldDB" id="A0A5A7SU99"/>
<dbReference type="Proteomes" id="UP000321393">
    <property type="component" value="Unassembled WGS sequence"/>
</dbReference>
<dbReference type="PANTHER" id="PTHR32108">
    <property type="entry name" value="DNA-DIRECTED RNA POLYMERASE SUBUNIT ALPHA"/>
    <property type="match status" value="1"/>
</dbReference>
<gene>
    <name evidence="1" type="ORF">E6C27_scaffold65G00060</name>
</gene>
<proteinExistence type="predicted"/>
<dbReference type="EMBL" id="SSTE01020484">
    <property type="protein sequence ID" value="KAA0034023.1"/>
    <property type="molecule type" value="Genomic_DNA"/>
</dbReference>
<evidence type="ECO:0000313" key="1">
    <source>
        <dbReference type="EMBL" id="KAA0034023.1"/>
    </source>
</evidence>
<protein>
    <submittedName>
        <fullName evidence="1">Gag-pro-like protein</fullName>
    </submittedName>
</protein>
<comment type="caution">
    <text evidence="1">The sequence shown here is derived from an EMBL/GenBank/DDBJ whole genome shotgun (WGS) entry which is preliminary data.</text>
</comment>